<dbReference type="KEGG" id="ddo:I597_2371"/>
<proteinExistence type="predicted"/>
<dbReference type="Proteomes" id="UP000030140">
    <property type="component" value="Unassembled WGS sequence"/>
</dbReference>
<dbReference type="PROSITE" id="PS51257">
    <property type="entry name" value="PROKAR_LIPOPROTEIN"/>
    <property type="match status" value="1"/>
</dbReference>
<feature type="signal peptide" evidence="1">
    <location>
        <begin position="1"/>
        <end position="20"/>
    </location>
</feature>
<reference evidence="2 3" key="1">
    <citation type="submission" date="2014-10" db="EMBL/GenBank/DDBJ databases">
        <title>Draft genome sequence of the proteorhodopsin-containing marine bacterium Dokdonia donghaensis.</title>
        <authorList>
            <person name="Gomez-Consarnau L."/>
            <person name="Gonzalez J.M."/>
            <person name="Riedel T."/>
            <person name="Jaenicke S."/>
            <person name="Wagner-Doebler I."/>
            <person name="Fuhrman J.A."/>
        </authorList>
    </citation>
    <scope>NUCLEOTIDE SEQUENCE [LARGE SCALE GENOMIC DNA]</scope>
    <source>
        <strain evidence="2 3">DSW-1</strain>
    </source>
</reference>
<keyword evidence="1" id="KW-0732">Signal</keyword>
<protein>
    <recommendedName>
        <fullName evidence="4">Lipoprotein</fullName>
    </recommendedName>
</protein>
<accession>A0A0A2GQP9</accession>
<evidence type="ECO:0008006" key="4">
    <source>
        <dbReference type="Google" id="ProtNLM"/>
    </source>
</evidence>
<dbReference type="AlphaFoldDB" id="A0A0A2GQP9"/>
<comment type="caution">
    <text evidence="2">The sequence shown here is derived from an EMBL/GenBank/DDBJ whole genome shotgun (WGS) entry which is preliminary data.</text>
</comment>
<gene>
    <name evidence="2" type="ORF">NV36_00840</name>
</gene>
<keyword evidence="3" id="KW-1185">Reference proteome</keyword>
<organism evidence="2 3">
    <name type="scientific">Dokdonia donghaensis DSW-1</name>
    <dbReference type="NCBI Taxonomy" id="1300343"/>
    <lineage>
        <taxon>Bacteria</taxon>
        <taxon>Pseudomonadati</taxon>
        <taxon>Bacteroidota</taxon>
        <taxon>Flavobacteriia</taxon>
        <taxon>Flavobacteriales</taxon>
        <taxon>Flavobacteriaceae</taxon>
        <taxon>Dokdonia</taxon>
    </lineage>
</organism>
<evidence type="ECO:0000256" key="1">
    <source>
        <dbReference type="SAM" id="SignalP"/>
    </source>
</evidence>
<evidence type="ECO:0000313" key="2">
    <source>
        <dbReference type="EMBL" id="KGO05532.1"/>
    </source>
</evidence>
<evidence type="ECO:0000313" key="3">
    <source>
        <dbReference type="Proteomes" id="UP000030140"/>
    </source>
</evidence>
<feature type="chain" id="PRO_5001987178" description="Lipoprotein" evidence="1">
    <location>
        <begin position="21"/>
        <end position="174"/>
    </location>
</feature>
<dbReference type="RefSeq" id="WP_035324588.1">
    <property type="nucleotide sequence ID" value="NZ_CP015125.1"/>
</dbReference>
<dbReference type="PATRIC" id="fig|1300343.5.peg.2392"/>
<dbReference type="OrthoDB" id="1376342at2"/>
<name>A0A0A2GQP9_9FLAO</name>
<sequence length="174" mass="20079">MRFLQLFLVAMVLASCSAHSIKGKEERFRESVKTPSPTATEAVYKIIDTSKIYKLVASYYKYDTNQTNVVAEYNYKKYLKFYKDGKLAVFDDFDLKTIDTLKAKETDHGYYDYTYNTLYTRHHLTNKSGKQFYNPQVQQPNGDTLSLYSQSTKSISHYLAIAIPANVVVAEAEW</sequence>
<dbReference type="EMBL" id="JSAQ01000001">
    <property type="protein sequence ID" value="KGO05532.1"/>
    <property type="molecule type" value="Genomic_DNA"/>
</dbReference>